<keyword evidence="2 4" id="KW-0378">Hydrolase</keyword>
<reference evidence="9 10" key="1">
    <citation type="submission" date="2018-11" db="EMBL/GenBank/DDBJ databases">
        <title>Novel bacteria species description.</title>
        <authorList>
            <person name="Han J.-H."/>
        </authorList>
    </citation>
    <scope>NUCLEOTIDE SEQUENCE [LARGE SCALE GENOMIC DNA]</scope>
    <source>
        <strain evidence="9 10">KCTC23259</strain>
    </source>
</reference>
<proteinExistence type="inferred from homology"/>
<comment type="similarity">
    <text evidence="4">Belongs to the glycosyl hydrolase 5 (cellulase A) family.</text>
</comment>
<dbReference type="GO" id="GO:0009986">
    <property type="term" value="C:cell surface"/>
    <property type="evidence" value="ECO:0007669"/>
    <property type="project" value="TreeGrafter"/>
</dbReference>
<dbReference type="InterPro" id="IPR017853">
    <property type="entry name" value="GH"/>
</dbReference>
<dbReference type="Pfam" id="PF02018">
    <property type="entry name" value="CBM_4_9"/>
    <property type="match status" value="1"/>
</dbReference>
<evidence type="ECO:0000256" key="3">
    <source>
        <dbReference type="ARBA" id="ARBA00023295"/>
    </source>
</evidence>
<evidence type="ECO:0000313" key="10">
    <source>
        <dbReference type="Proteomes" id="UP001204144"/>
    </source>
</evidence>
<dbReference type="Gene3D" id="3.20.20.80">
    <property type="entry name" value="Glycosidases"/>
    <property type="match status" value="1"/>
</dbReference>
<dbReference type="PROSITE" id="PS00659">
    <property type="entry name" value="GLYCOSYL_HYDROL_F5"/>
    <property type="match status" value="1"/>
</dbReference>
<dbReference type="InterPro" id="IPR001547">
    <property type="entry name" value="Glyco_hydro_5"/>
</dbReference>
<evidence type="ECO:0000259" key="6">
    <source>
        <dbReference type="Pfam" id="PF00150"/>
    </source>
</evidence>
<dbReference type="GO" id="GO:0009251">
    <property type="term" value="P:glucan catabolic process"/>
    <property type="evidence" value="ECO:0007669"/>
    <property type="project" value="TreeGrafter"/>
</dbReference>
<feature type="domain" description="Secretion system C-terminal sorting" evidence="8">
    <location>
        <begin position="502"/>
        <end position="568"/>
    </location>
</feature>
<dbReference type="GO" id="GO:0008422">
    <property type="term" value="F:beta-glucosidase activity"/>
    <property type="evidence" value="ECO:0007669"/>
    <property type="project" value="TreeGrafter"/>
</dbReference>
<dbReference type="InterPro" id="IPR018087">
    <property type="entry name" value="Glyco_hydro_5_CS"/>
</dbReference>
<dbReference type="Pfam" id="PF00150">
    <property type="entry name" value="Cellulase"/>
    <property type="match status" value="1"/>
</dbReference>
<keyword evidence="3 4" id="KW-0326">Glycosidase</keyword>
<keyword evidence="1 5" id="KW-0732">Signal</keyword>
<feature type="domain" description="CBM-cenC" evidence="7">
    <location>
        <begin position="342"/>
        <end position="468"/>
    </location>
</feature>
<dbReference type="NCBIfam" id="TIGR04183">
    <property type="entry name" value="Por_Secre_tail"/>
    <property type="match status" value="1"/>
</dbReference>
<name>A0AAE3H420_9BACT</name>
<dbReference type="InterPro" id="IPR026444">
    <property type="entry name" value="Secre_tail"/>
</dbReference>
<evidence type="ECO:0000256" key="1">
    <source>
        <dbReference type="ARBA" id="ARBA00022729"/>
    </source>
</evidence>
<dbReference type="Gene3D" id="2.60.120.260">
    <property type="entry name" value="Galactose-binding domain-like"/>
    <property type="match status" value="1"/>
</dbReference>
<gene>
    <name evidence="9" type="ORF">EGI31_06200</name>
</gene>
<evidence type="ECO:0000256" key="5">
    <source>
        <dbReference type="SAM" id="SignalP"/>
    </source>
</evidence>
<dbReference type="SUPFAM" id="SSF51445">
    <property type="entry name" value="(Trans)glycosidases"/>
    <property type="match status" value="1"/>
</dbReference>
<feature type="signal peptide" evidence="5">
    <location>
        <begin position="1"/>
        <end position="19"/>
    </location>
</feature>
<dbReference type="GO" id="GO:0005576">
    <property type="term" value="C:extracellular region"/>
    <property type="evidence" value="ECO:0007669"/>
    <property type="project" value="TreeGrafter"/>
</dbReference>
<protein>
    <submittedName>
        <fullName evidence="9">T9SS C-terminal target domain-containing protein</fullName>
    </submittedName>
</protein>
<sequence length="573" mass="65370">MYKALVLLVLFFQMAIGQAPIHDLNKKLGKGINMGNMFEAPSETEWGNPFKDDYFKRISSLGFNHVRIPIRWDVPARCQQTEPYTINPTFLERIKTVVDLAKKENLLVIINMHHHEAIFANPDAQKAKFLSQWTQIATFFKDYDSNLLFEVMNEPNSNLTSDKWNTFFADALSVIRKTNKTRAILMGTSNWGGLGGVSSLKIPADDNLILTIHYYDPFNFTHQGADWVEGSAPWLGTKWENTNLERNEIIGQFKFLKDYSVQNNIPIHIGEFGAFSKADLESRILWTNFLARWFEQQGFSWAYWEFSAGFGIYNPAAGQFLQPLVEALTTKQMTDAKELKTAIIYESDFNSNTNKWDLYVQPTASASVISQENFANISVQKASTDGWHVQYVKNEIPLNRGKRYLVSFDSKANTDLAITNYIGQASGSYSAYSGYKSFTLTPKEAKFTYSFVMTSPDDPKARIVFDLGLKTGNVFLKNIKVEEVQETTSVLLSNSKENKVKVFPNPVSDELHITEIQDFHQLQIYDQLGRKILQKDLSNQKTIQVDTKSLPQGVYYLYLLGSKEPESYKLIKN</sequence>
<dbReference type="InterPro" id="IPR008979">
    <property type="entry name" value="Galactose-bd-like_sf"/>
</dbReference>
<evidence type="ECO:0000256" key="2">
    <source>
        <dbReference type="ARBA" id="ARBA00022801"/>
    </source>
</evidence>
<organism evidence="9 10">
    <name type="scientific">Lacihabitans soyangensis</name>
    <dbReference type="NCBI Taxonomy" id="869394"/>
    <lineage>
        <taxon>Bacteria</taxon>
        <taxon>Pseudomonadati</taxon>
        <taxon>Bacteroidota</taxon>
        <taxon>Cytophagia</taxon>
        <taxon>Cytophagales</taxon>
        <taxon>Leadbetterellaceae</taxon>
        <taxon>Lacihabitans</taxon>
    </lineage>
</organism>
<dbReference type="PANTHER" id="PTHR31297">
    <property type="entry name" value="GLUCAN ENDO-1,6-BETA-GLUCOSIDASE B"/>
    <property type="match status" value="1"/>
</dbReference>
<dbReference type="Proteomes" id="UP001204144">
    <property type="component" value="Unassembled WGS sequence"/>
</dbReference>
<dbReference type="RefSeq" id="WP_255036311.1">
    <property type="nucleotide sequence ID" value="NZ_RJUF01000011.1"/>
</dbReference>
<feature type="domain" description="Glycoside hydrolase family 5" evidence="6">
    <location>
        <begin position="41"/>
        <end position="307"/>
    </location>
</feature>
<dbReference type="PANTHER" id="PTHR31297:SF17">
    <property type="entry name" value="ENDOGLUCANASE"/>
    <property type="match status" value="1"/>
</dbReference>
<accession>A0AAE3H420</accession>
<evidence type="ECO:0000259" key="7">
    <source>
        <dbReference type="Pfam" id="PF02018"/>
    </source>
</evidence>
<dbReference type="InterPro" id="IPR050386">
    <property type="entry name" value="Glycosyl_hydrolase_5"/>
</dbReference>
<dbReference type="SUPFAM" id="SSF49785">
    <property type="entry name" value="Galactose-binding domain-like"/>
    <property type="match status" value="1"/>
</dbReference>
<evidence type="ECO:0000256" key="4">
    <source>
        <dbReference type="RuleBase" id="RU361153"/>
    </source>
</evidence>
<keyword evidence="10" id="KW-1185">Reference proteome</keyword>
<dbReference type="EMBL" id="RJUF01000011">
    <property type="protein sequence ID" value="MCP9762540.1"/>
    <property type="molecule type" value="Genomic_DNA"/>
</dbReference>
<evidence type="ECO:0000259" key="8">
    <source>
        <dbReference type="Pfam" id="PF18962"/>
    </source>
</evidence>
<dbReference type="InterPro" id="IPR003305">
    <property type="entry name" value="CenC_carb-bd"/>
</dbReference>
<feature type="chain" id="PRO_5042182622" evidence="5">
    <location>
        <begin position="20"/>
        <end position="573"/>
    </location>
</feature>
<dbReference type="Pfam" id="PF18962">
    <property type="entry name" value="Por_Secre_tail"/>
    <property type="match status" value="1"/>
</dbReference>
<comment type="caution">
    <text evidence="9">The sequence shown here is derived from an EMBL/GenBank/DDBJ whole genome shotgun (WGS) entry which is preliminary data.</text>
</comment>
<dbReference type="AlphaFoldDB" id="A0AAE3H420"/>
<evidence type="ECO:0000313" key="9">
    <source>
        <dbReference type="EMBL" id="MCP9762540.1"/>
    </source>
</evidence>